<feature type="signal peptide" evidence="1">
    <location>
        <begin position="1"/>
        <end position="17"/>
    </location>
</feature>
<reference evidence="4 5" key="1">
    <citation type="submission" date="2019-03" db="EMBL/GenBank/DDBJ databases">
        <title>Sequencing 23 genomes of Wallemia ichthyophaga.</title>
        <authorList>
            <person name="Gostincar C."/>
        </authorList>
    </citation>
    <scope>NUCLEOTIDE SEQUENCE [LARGE SCALE GENOMIC DNA]</scope>
    <source>
        <strain evidence="3 5">EXF-6200</strain>
        <strain evidence="2 4">EXF-8621</strain>
    </source>
</reference>
<dbReference type="Proteomes" id="UP000310689">
    <property type="component" value="Unassembled WGS sequence"/>
</dbReference>
<evidence type="ECO:0000313" key="2">
    <source>
        <dbReference type="EMBL" id="TIB16286.1"/>
    </source>
</evidence>
<organism evidence="3 5">
    <name type="scientific">Wallemia ichthyophaga</name>
    <dbReference type="NCBI Taxonomy" id="245174"/>
    <lineage>
        <taxon>Eukaryota</taxon>
        <taxon>Fungi</taxon>
        <taxon>Dikarya</taxon>
        <taxon>Basidiomycota</taxon>
        <taxon>Wallemiomycotina</taxon>
        <taxon>Wallemiomycetes</taxon>
        <taxon>Wallemiales</taxon>
        <taxon>Wallemiaceae</taxon>
        <taxon>Wallemia</taxon>
    </lineage>
</organism>
<sequence>MKLFGYAVLSIAAIAIAVPTPTNMHKARSVNIYQAHATPTQSSGTIKNQAAMDAYNAQNYQ</sequence>
<feature type="chain" id="PRO_5044609161" evidence="1">
    <location>
        <begin position="18"/>
        <end position="61"/>
    </location>
</feature>
<name>A0A4T0J4N8_WALIC</name>
<dbReference type="EMBL" id="SPOF01000004">
    <property type="protein sequence ID" value="TIB16286.1"/>
    <property type="molecule type" value="Genomic_DNA"/>
</dbReference>
<evidence type="ECO:0000256" key="1">
    <source>
        <dbReference type="SAM" id="SignalP"/>
    </source>
</evidence>
<protein>
    <submittedName>
        <fullName evidence="3">Uncharacterized protein</fullName>
    </submittedName>
</protein>
<accession>A0A4T0J4N8</accession>
<evidence type="ECO:0000313" key="3">
    <source>
        <dbReference type="EMBL" id="TIB32881.1"/>
    </source>
</evidence>
<dbReference type="AlphaFoldDB" id="A0A4T0J4N8"/>
<dbReference type="Proteomes" id="UP000306954">
    <property type="component" value="Unassembled WGS sequence"/>
</dbReference>
<evidence type="ECO:0000313" key="5">
    <source>
        <dbReference type="Proteomes" id="UP000310689"/>
    </source>
</evidence>
<evidence type="ECO:0000313" key="4">
    <source>
        <dbReference type="Proteomes" id="UP000306954"/>
    </source>
</evidence>
<proteinExistence type="predicted"/>
<keyword evidence="1" id="KW-0732">Signal</keyword>
<gene>
    <name evidence="3" type="ORF">E3P86_03061</name>
    <name evidence="2" type="ORF">E3P90_00564</name>
</gene>
<comment type="caution">
    <text evidence="3">The sequence shown here is derived from an EMBL/GenBank/DDBJ whole genome shotgun (WGS) entry which is preliminary data.</text>
</comment>
<dbReference type="EMBL" id="SPOI01000193">
    <property type="protein sequence ID" value="TIB32881.1"/>
    <property type="molecule type" value="Genomic_DNA"/>
</dbReference>